<evidence type="ECO:0000313" key="4">
    <source>
        <dbReference type="Proteomes" id="UP000239590"/>
    </source>
</evidence>
<dbReference type="AlphaFoldDB" id="A0A2S7IEZ3"/>
<dbReference type="InterPro" id="IPR029062">
    <property type="entry name" value="Class_I_gatase-like"/>
</dbReference>
<protein>
    <submittedName>
        <fullName evidence="3">AraC family transcriptional regulator</fullName>
    </submittedName>
</protein>
<evidence type="ECO:0000259" key="2">
    <source>
        <dbReference type="Pfam" id="PF01965"/>
    </source>
</evidence>
<dbReference type="InterPro" id="IPR052158">
    <property type="entry name" value="INH-QAR"/>
</dbReference>
<dbReference type="PANTHER" id="PTHR43130">
    <property type="entry name" value="ARAC-FAMILY TRANSCRIPTIONAL REGULATOR"/>
    <property type="match status" value="1"/>
</dbReference>
<accession>A0A2S7IEZ3</accession>
<reference evidence="4" key="1">
    <citation type="submission" date="2018-02" db="EMBL/GenBank/DDBJ databases">
        <title>Genome sequencing of Solimonas sp. HR-BB.</title>
        <authorList>
            <person name="Lee Y."/>
            <person name="Jeon C.O."/>
        </authorList>
    </citation>
    <scope>NUCLEOTIDE SEQUENCE [LARGE SCALE GENOMIC DNA]</scope>
    <source>
        <strain evidence="4">HR-U</strain>
    </source>
</reference>
<evidence type="ECO:0000256" key="1">
    <source>
        <dbReference type="SAM" id="MobiDB-lite"/>
    </source>
</evidence>
<dbReference type="GO" id="GO:0006355">
    <property type="term" value="P:regulation of DNA-templated transcription"/>
    <property type="evidence" value="ECO:0007669"/>
    <property type="project" value="TreeGrafter"/>
</dbReference>
<proteinExistence type="predicted"/>
<dbReference type="InterPro" id="IPR002818">
    <property type="entry name" value="DJ-1/PfpI"/>
</dbReference>
<gene>
    <name evidence="3" type="ORF">C5O19_24535</name>
</gene>
<dbReference type="CDD" id="cd03139">
    <property type="entry name" value="GATase1_PfpI_2"/>
    <property type="match status" value="1"/>
</dbReference>
<sequence length="223" mass="23997">MASNSLWAQQANAKEADSLTENSKQSKKRNVAILIHNGVEILDFAGPSEVFASTEGFNVYTVSLTKEPIISQGFIKITPSYSLTDCPKPDIVVLPGGDTGPFIKNKLLIDWIKQSATQAEVLLSVCTGAGLLAKAGLLDGKQATTFHSYIEPLQRATPKAEILANTRFVDNGQIITTAGVSAGIDGALHVVSKLKGLGIAQQTARYMEYDKWKPEEGLVVEHK</sequence>
<feature type="domain" description="DJ-1/PfpI" evidence="2">
    <location>
        <begin position="30"/>
        <end position="191"/>
    </location>
</feature>
<keyword evidence="4" id="KW-1185">Reference proteome</keyword>
<organism evidence="3 4">
    <name type="scientific">Siphonobacter curvatus</name>
    <dbReference type="NCBI Taxonomy" id="2094562"/>
    <lineage>
        <taxon>Bacteria</taxon>
        <taxon>Pseudomonadati</taxon>
        <taxon>Bacteroidota</taxon>
        <taxon>Cytophagia</taxon>
        <taxon>Cytophagales</taxon>
        <taxon>Cytophagaceae</taxon>
        <taxon>Siphonobacter</taxon>
    </lineage>
</organism>
<feature type="region of interest" description="Disordered" evidence="1">
    <location>
        <begin position="1"/>
        <end position="23"/>
    </location>
</feature>
<comment type="caution">
    <text evidence="3">The sequence shown here is derived from an EMBL/GenBank/DDBJ whole genome shotgun (WGS) entry which is preliminary data.</text>
</comment>
<dbReference type="Proteomes" id="UP000239590">
    <property type="component" value="Unassembled WGS sequence"/>
</dbReference>
<dbReference type="OrthoDB" id="6382410at2"/>
<dbReference type="EMBL" id="PTRA01000009">
    <property type="protein sequence ID" value="PQA53476.1"/>
    <property type="molecule type" value="Genomic_DNA"/>
</dbReference>
<dbReference type="SUPFAM" id="SSF52317">
    <property type="entry name" value="Class I glutamine amidotransferase-like"/>
    <property type="match status" value="1"/>
</dbReference>
<name>A0A2S7IEZ3_9BACT</name>
<feature type="compositionally biased region" description="Polar residues" evidence="1">
    <location>
        <begin position="1"/>
        <end position="12"/>
    </location>
</feature>
<dbReference type="Gene3D" id="3.40.50.880">
    <property type="match status" value="1"/>
</dbReference>
<dbReference type="Pfam" id="PF01965">
    <property type="entry name" value="DJ-1_PfpI"/>
    <property type="match status" value="1"/>
</dbReference>
<evidence type="ECO:0000313" key="3">
    <source>
        <dbReference type="EMBL" id="PQA53476.1"/>
    </source>
</evidence>
<dbReference type="PANTHER" id="PTHR43130:SF14">
    <property type="entry name" value="DJ-1_PFPI DOMAIN-CONTAINING PROTEIN"/>
    <property type="match status" value="1"/>
</dbReference>